<gene>
    <name evidence="2" type="ORF">F511_24531</name>
</gene>
<keyword evidence="3" id="KW-1185">Reference proteome</keyword>
<protein>
    <submittedName>
        <fullName evidence="2">Uncharacterized protein</fullName>
    </submittedName>
</protein>
<proteinExistence type="predicted"/>
<evidence type="ECO:0000313" key="3">
    <source>
        <dbReference type="Proteomes" id="UP000250235"/>
    </source>
</evidence>
<feature type="region of interest" description="Disordered" evidence="1">
    <location>
        <begin position="41"/>
        <end position="62"/>
    </location>
</feature>
<organism evidence="2 3">
    <name type="scientific">Dorcoceras hygrometricum</name>
    <dbReference type="NCBI Taxonomy" id="472368"/>
    <lineage>
        <taxon>Eukaryota</taxon>
        <taxon>Viridiplantae</taxon>
        <taxon>Streptophyta</taxon>
        <taxon>Embryophyta</taxon>
        <taxon>Tracheophyta</taxon>
        <taxon>Spermatophyta</taxon>
        <taxon>Magnoliopsida</taxon>
        <taxon>eudicotyledons</taxon>
        <taxon>Gunneridae</taxon>
        <taxon>Pentapetalae</taxon>
        <taxon>asterids</taxon>
        <taxon>lamiids</taxon>
        <taxon>Lamiales</taxon>
        <taxon>Gesneriaceae</taxon>
        <taxon>Didymocarpoideae</taxon>
        <taxon>Trichosporeae</taxon>
        <taxon>Loxocarpinae</taxon>
        <taxon>Dorcoceras</taxon>
    </lineage>
</organism>
<evidence type="ECO:0000313" key="2">
    <source>
        <dbReference type="EMBL" id="KZV33001.1"/>
    </source>
</evidence>
<evidence type="ECO:0000256" key="1">
    <source>
        <dbReference type="SAM" id="MobiDB-lite"/>
    </source>
</evidence>
<feature type="region of interest" description="Disordered" evidence="1">
    <location>
        <begin position="1"/>
        <end position="29"/>
    </location>
</feature>
<dbReference type="Proteomes" id="UP000250235">
    <property type="component" value="Unassembled WGS sequence"/>
</dbReference>
<dbReference type="EMBL" id="KV006336">
    <property type="protein sequence ID" value="KZV33001.1"/>
    <property type="molecule type" value="Genomic_DNA"/>
</dbReference>
<reference evidence="2 3" key="1">
    <citation type="journal article" date="2015" name="Proc. Natl. Acad. Sci. U.S.A.">
        <title>The resurrection genome of Boea hygrometrica: A blueprint for survival of dehydration.</title>
        <authorList>
            <person name="Xiao L."/>
            <person name="Yang G."/>
            <person name="Zhang L."/>
            <person name="Yang X."/>
            <person name="Zhao S."/>
            <person name="Ji Z."/>
            <person name="Zhou Q."/>
            <person name="Hu M."/>
            <person name="Wang Y."/>
            <person name="Chen M."/>
            <person name="Xu Y."/>
            <person name="Jin H."/>
            <person name="Xiao X."/>
            <person name="Hu G."/>
            <person name="Bao F."/>
            <person name="Hu Y."/>
            <person name="Wan P."/>
            <person name="Li L."/>
            <person name="Deng X."/>
            <person name="Kuang T."/>
            <person name="Xiang C."/>
            <person name="Zhu J.K."/>
            <person name="Oliver M.J."/>
            <person name="He Y."/>
        </authorList>
    </citation>
    <scope>NUCLEOTIDE SEQUENCE [LARGE SCALE GENOMIC DNA]</scope>
    <source>
        <strain evidence="3">cv. XS01</strain>
    </source>
</reference>
<dbReference type="AlphaFoldDB" id="A0A2Z7BM26"/>
<accession>A0A2Z7BM26</accession>
<feature type="compositionally biased region" description="Basic and acidic residues" evidence="1">
    <location>
        <begin position="1"/>
        <end position="23"/>
    </location>
</feature>
<name>A0A2Z7BM26_9LAMI</name>
<sequence length="140" mass="16020">MSTEPDRMQAVHLSKETGRHPDWNSEGMPKLEQLKMSTLDSEGTPELKQHKTNRVQGTSSWLTSLPSDRVQIRSQAQVRRTQLSNQLKDHLGGQLRYTSCFSERLNELEVTLVDGDEEESVCRGYSIDLHRAKLPWKDVS</sequence>